<feature type="domain" description="Phage shock protein PspC N-terminal" evidence="8">
    <location>
        <begin position="3"/>
        <end position="60"/>
    </location>
</feature>
<protein>
    <submittedName>
        <fullName evidence="9">PspC domain-containing protein</fullName>
    </submittedName>
</protein>
<gene>
    <name evidence="9" type="ORF">KQJ23_15255</name>
</gene>
<keyword evidence="4 7" id="KW-1133">Transmembrane helix</keyword>
<accession>A0ABS6FVL6</accession>
<keyword evidence="3 7" id="KW-0812">Transmembrane</keyword>
<dbReference type="InterPro" id="IPR007168">
    <property type="entry name" value="Phageshock_PspC_N"/>
</dbReference>
<evidence type="ECO:0000313" key="10">
    <source>
        <dbReference type="Proteomes" id="UP000743001"/>
    </source>
</evidence>
<dbReference type="PANTHER" id="PTHR33885:SF3">
    <property type="entry name" value="PHAGE SHOCK PROTEIN C"/>
    <property type="match status" value="1"/>
</dbReference>
<feature type="transmembrane region" description="Helical" evidence="7">
    <location>
        <begin position="33"/>
        <end position="57"/>
    </location>
</feature>
<evidence type="ECO:0000256" key="6">
    <source>
        <dbReference type="SAM" id="MobiDB-lite"/>
    </source>
</evidence>
<reference evidence="9 10" key="1">
    <citation type="submission" date="2021-06" db="EMBL/GenBank/DDBJ databases">
        <authorList>
            <person name="Sun Q."/>
            <person name="Li D."/>
        </authorList>
    </citation>
    <scope>NUCLEOTIDE SEQUENCE [LARGE SCALE GENOMIC DNA]</scope>
    <source>
        <strain evidence="9 10">MSJ-6</strain>
    </source>
</reference>
<comment type="subcellular location">
    <subcellularLocation>
        <location evidence="1">Cell membrane</location>
        <topology evidence="1">Single-pass membrane protein</topology>
    </subcellularLocation>
</comment>
<feature type="compositionally biased region" description="Polar residues" evidence="6">
    <location>
        <begin position="123"/>
        <end position="132"/>
    </location>
</feature>
<evidence type="ECO:0000259" key="8">
    <source>
        <dbReference type="Pfam" id="PF04024"/>
    </source>
</evidence>
<organism evidence="9 10">
    <name type="scientific">Paenibacillus brevis</name>
    <dbReference type="NCBI Taxonomy" id="2841508"/>
    <lineage>
        <taxon>Bacteria</taxon>
        <taxon>Bacillati</taxon>
        <taxon>Bacillota</taxon>
        <taxon>Bacilli</taxon>
        <taxon>Bacillales</taxon>
        <taxon>Paenibacillaceae</taxon>
        <taxon>Paenibacillus</taxon>
    </lineage>
</organism>
<dbReference type="Proteomes" id="UP000743001">
    <property type="component" value="Unassembled WGS sequence"/>
</dbReference>
<evidence type="ECO:0000256" key="7">
    <source>
        <dbReference type="SAM" id="Phobius"/>
    </source>
</evidence>
<name>A0ABS6FVL6_9BACL</name>
<keyword evidence="10" id="KW-1185">Reference proteome</keyword>
<evidence type="ECO:0000256" key="2">
    <source>
        <dbReference type="ARBA" id="ARBA00022475"/>
    </source>
</evidence>
<evidence type="ECO:0000256" key="1">
    <source>
        <dbReference type="ARBA" id="ARBA00004162"/>
    </source>
</evidence>
<evidence type="ECO:0000256" key="3">
    <source>
        <dbReference type="ARBA" id="ARBA00022692"/>
    </source>
</evidence>
<dbReference type="EMBL" id="JAHLQJ010000013">
    <property type="protein sequence ID" value="MBU5673185.1"/>
    <property type="molecule type" value="Genomic_DNA"/>
</dbReference>
<keyword evidence="2" id="KW-1003">Cell membrane</keyword>
<proteinExistence type="predicted"/>
<evidence type="ECO:0000256" key="5">
    <source>
        <dbReference type="ARBA" id="ARBA00023136"/>
    </source>
</evidence>
<sequence>MNRLYRSRRDKWLTGLIGGLAEYFGISSTILRILIIICVPITSGAAILIYLIASLVISKEPYQPYDPYYNSTGGWNGGGYGGGYGGNPGGPGGPGFGGNPGGPGGPGYGYGGPRPPQPPYQGANQRNSFNGNTGAGFGGPPSSNLDSMMEDIEKKAMEKELEDLRKKLSKYEKGEV</sequence>
<feature type="region of interest" description="Disordered" evidence="6">
    <location>
        <begin position="80"/>
        <end position="149"/>
    </location>
</feature>
<dbReference type="Pfam" id="PF04024">
    <property type="entry name" value="PspC"/>
    <property type="match status" value="1"/>
</dbReference>
<dbReference type="RefSeq" id="WP_216479738.1">
    <property type="nucleotide sequence ID" value="NZ_JAHLQJ010000013.1"/>
</dbReference>
<dbReference type="InterPro" id="IPR052027">
    <property type="entry name" value="PspC"/>
</dbReference>
<comment type="caution">
    <text evidence="9">The sequence shown here is derived from an EMBL/GenBank/DDBJ whole genome shotgun (WGS) entry which is preliminary data.</text>
</comment>
<dbReference type="PANTHER" id="PTHR33885">
    <property type="entry name" value="PHAGE SHOCK PROTEIN C"/>
    <property type="match status" value="1"/>
</dbReference>
<keyword evidence="5 7" id="KW-0472">Membrane</keyword>
<evidence type="ECO:0000313" key="9">
    <source>
        <dbReference type="EMBL" id="MBU5673185.1"/>
    </source>
</evidence>
<feature type="compositionally biased region" description="Gly residues" evidence="6">
    <location>
        <begin position="80"/>
        <end position="112"/>
    </location>
</feature>
<evidence type="ECO:0000256" key="4">
    <source>
        <dbReference type="ARBA" id="ARBA00022989"/>
    </source>
</evidence>
<feature type="transmembrane region" description="Helical" evidence="7">
    <location>
        <begin position="12"/>
        <end position="27"/>
    </location>
</feature>